<evidence type="ECO:0000313" key="12">
    <source>
        <dbReference type="Proteomes" id="UP000594260"/>
    </source>
</evidence>
<dbReference type="Gene3D" id="3.30.200.20">
    <property type="entry name" value="Phosphorylase Kinase, domain 1"/>
    <property type="match status" value="1"/>
</dbReference>
<dbReference type="GeneID" id="111251746"/>
<keyword evidence="3 6" id="KW-0547">Nucleotide-binding</keyword>
<dbReference type="RefSeq" id="XP_022664411.1">
    <property type="nucleotide sequence ID" value="XM_022808676.1"/>
</dbReference>
<name>A0A7M7KBI5_VARDE</name>
<dbReference type="EnsemblMetazoa" id="XM_022808676">
    <property type="protein sequence ID" value="XP_022664411"/>
    <property type="gene ID" value="LOC111251746"/>
</dbReference>
<evidence type="ECO:0000313" key="11">
    <source>
        <dbReference type="EnsemblMetazoa" id="XP_022664411"/>
    </source>
</evidence>
<feature type="domain" description="Protein kinase" evidence="9">
    <location>
        <begin position="71"/>
        <end position="328"/>
    </location>
</feature>
<reference evidence="11" key="1">
    <citation type="submission" date="2021-01" db="UniProtKB">
        <authorList>
            <consortium name="EnsemblMetazoa"/>
        </authorList>
    </citation>
    <scope>IDENTIFICATION</scope>
</reference>
<dbReference type="SMART" id="SM00220">
    <property type="entry name" value="S_TKc"/>
    <property type="match status" value="1"/>
</dbReference>
<organism evidence="11 12">
    <name type="scientific">Varroa destructor</name>
    <name type="common">Honeybee mite</name>
    <dbReference type="NCBI Taxonomy" id="109461"/>
    <lineage>
        <taxon>Eukaryota</taxon>
        <taxon>Metazoa</taxon>
        <taxon>Ecdysozoa</taxon>
        <taxon>Arthropoda</taxon>
        <taxon>Chelicerata</taxon>
        <taxon>Arachnida</taxon>
        <taxon>Acari</taxon>
        <taxon>Parasitiformes</taxon>
        <taxon>Mesostigmata</taxon>
        <taxon>Gamasina</taxon>
        <taxon>Dermanyssoidea</taxon>
        <taxon>Varroidae</taxon>
        <taxon>Varroa</taxon>
    </lineage>
</organism>
<evidence type="ECO:0000256" key="5">
    <source>
        <dbReference type="ARBA" id="ARBA00022840"/>
    </source>
</evidence>
<evidence type="ECO:0000256" key="1">
    <source>
        <dbReference type="ARBA" id="ARBA00022527"/>
    </source>
</evidence>
<dbReference type="Gene3D" id="1.10.510.10">
    <property type="entry name" value="Transferase(Phosphotransferase) domain 1"/>
    <property type="match status" value="1"/>
</dbReference>
<dbReference type="PROSITE" id="PS00108">
    <property type="entry name" value="PROTEIN_KINASE_ST"/>
    <property type="match status" value="1"/>
</dbReference>
<dbReference type="FunFam" id="1.10.510.10:FF:000210">
    <property type="entry name" value="Non-specific serine/threonine protein kinase"/>
    <property type="match status" value="1"/>
</dbReference>
<dbReference type="SUPFAM" id="SSF56112">
    <property type="entry name" value="Protein kinase-like (PK-like)"/>
    <property type="match status" value="1"/>
</dbReference>
<sequence>MGSFSSTRSRGQGIEHFCRNDTPSRSCSRTGFKRSDRKQSVKYKKILTNKVTNLRNSLKNVRIQTTSFSDFIVVGYLGGGAFGQVLKVQHKISRVSYALKVQSKEHIIKSRNQLERLMNEKHILAATDYVFIVRLFSTFKDNACVYLVLELVPCGDFFDLKEKYRHFNEDMTRFYSGQVLLSFEYLHAGGIIYRDLKPENLLVAADGYLKLTDFGYAKPLKNVTYTFCGTPEYMAPEVFTKRGYTQSVDYWTLGILLYEILYQTTPFYARSTEAIYDRIQNETAVFPLDSRVTTDAHCVITRLLQKDLTKRLGVLRNGADDVKDHPWFSGMNWMALYERRYPAPLEPAMYSPKSFDLKKLPHSPVVLYEQEFKKF</sequence>
<keyword evidence="5 6" id="KW-0067">ATP-binding</keyword>
<dbReference type="GO" id="GO:0004690">
    <property type="term" value="F:cyclic nucleotide-dependent protein kinase activity"/>
    <property type="evidence" value="ECO:0007669"/>
    <property type="project" value="UniProtKB-ARBA"/>
</dbReference>
<feature type="region of interest" description="Disordered" evidence="8">
    <location>
        <begin position="1"/>
        <end position="33"/>
    </location>
</feature>
<evidence type="ECO:0000256" key="4">
    <source>
        <dbReference type="ARBA" id="ARBA00022777"/>
    </source>
</evidence>
<evidence type="ECO:0000259" key="9">
    <source>
        <dbReference type="PROSITE" id="PS50011"/>
    </source>
</evidence>
<keyword evidence="12" id="KW-1185">Reference proteome</keyword>
<evidence type="ECO:0000256" key="3">
    <source>
        <dbReference type="ARBA" id="ARBA00022741"/>
    </source>
</evidence>
<keyword evidence="4" id="KW-0418">Kinase</keyword>
<accession>A0A7M7KBI5</accession>
<feature type="binding site" evidence="6">
    <location>
        <position position="100"/>
    </location>
    <ligand>
        <name>ATP</name>
        <dbReference type="ChEBI" id="CHEBI:30616"/>
    </ligand>
</feature>
<feature type="domain" description="AGC-kinase C-terminal" evidence="10">
    <location>
        <begin position="329"/>
        <end position="375"/>
    </location>
</feature>
<dbReference type="PROSITE" id="PS51285">
    <property type="entry name" value="AGC_KINASE_CTER"/>
    <property type="match status" value="1"/>
</dbReference>
<evidence type="ECO:0000256" key="6">
    <source>
        <dbReference type="PROSITE-ProRule" id="PRU10141"/>
    </source>
</evidence>
<comment type="similarity">
    <text evidence="7">Belongs to the protein kinase superfamily.</text>
</comment>
<dbReference type="InterPro" id="IPR011009">
    <property type="entry name" value="Kinase-like_dom_sf"/>
</dbReference>
<feature type="compositionally biased region" description="Polar residues" evidence="8">
    <location>
        <begin position="1"/>
        <end position="10"/>
    </location>
</feature>
<evidence type="ECO:0000256" key="2">
    <source>
        <dbReference type="ARBA" id="ARBA00022679"/>
    </source>
</evidence>
<dbReference type="InterPro" id="IPR008271">
    <property type="entry name" value="Ser/Thr_kinase_AS"/>
</dbReference>
<dbReference type="Pfam" id="PF00069">
    <property type="entry name" value="Pkinase"/>
    <property type="match status" value="1"/>
</dbReference>
<dbReference type="InterPro" id="IPR000719">
    <property type="entry name" value="Prot_kinase_dom"/>
</dbReference>
<evidence type="ECO:0000259" key="10">
    <source>
        <dbReference type="PROSITE" id="PS51285"/>
    </source>
</evidence>
<dbReference type="AlphaFoldDB" id="A0A7M7KBI5"/>
<protein>
    <submittedName>
        <fullName evidence="11">Uncharacterized protein</fullName>
    </submittedName>
</protein>
<dbReference type="OrthoDB" id="63267at2759"/>
<dbReference type="InterPro" id="IPR000961">
    <property type="entry name" value="AGC-kinase_C"/>
</dbReference>
<keyword evidence="2" id="KW-0808">Transferase</keyword>
<evidence type="ECO:0000256" key="8">
    <source>
        <dbReference type="SAM" id="MobiDB-lite"/>
    </source>
</evidence>
<dbReference type="PANTHER" id="PTHR24353">
    <property type="entry name" value="CYCLIC NUCLEOTIDE-DEPENDENT PROTEIN KINASE"/>
    <property type="match status" value="1"/>
</dbReference>
<dbReference type="InParanoid" id="A0A7M7KBI5"/>
<dbReference type="InterPro" id="IPR017441">
    <property type="entry name" value="Protein_kinase_ATP_BS"/>
</dbReference>
<keyword evidence="1 7" id="KW-0723">Serine/threonine-protein kinase</keyword>
<dbReference type="KEGG" id="vde:111251746"/>
<proteinExistence type="inferred from homology"/>
<dbReference type="PROSITE" id="PS50011">
    <property type="entry name" value="PROTEIN_KINASE_DOM"/>
    <property type="match status" value="1"/>
</dbReference>
<dbReference type="PROSITE" id="PS00107">
    <property type="entry name" value="PROTEIN_KINASE_ATP"/>
    <property type="match status" value="1"/>
</dbReference>
<dbReference type="OMA" id="SHIYFVM"/>
<dbReference type="GO" id="GO:0005524">
    <property type="term" value="F:ATP binding"/>
    <property type="evidence" value="ECO:0007669"/>
    <property type="project" value="UniProtKB-UniRule"/>
</dbReference>
<dbReference type="Proteomes" id="UP000594260">
    <property type="component" value="Unplaced"/>
</dbReference>
<evidence type="ECO:0000256" key="7">
    <source>
        <dbReference type="RuleBase" id="RU000304"/>
    </source>
</evidence>